<dbReference type="PANTHER" id="PTHR43095:SF2">
    <property type="entry name" value="GLUCONOKINASE"/>
    <property type="match status" value="1"/>
</dbReference>
<dbReference type="InterPro" id="IPR018484">
    <property type="entry name" value="FGGY_N"/>
</dbReference>
<dbReference type="EMBL" id="JBHUHV010000058">
    <property type="protein sequence ID" value="MFD2069192.1"/>
    <property type="molecule type" value="Genomic_DNA"/>
</dbReference>
<evidence type="ECO:0000256" key="1">
    <source>
        <dbReference type="ARBA" id="ARBA00009156"/>
    </source>
</evidence>
<dbReference type="PANTHER" id="PTHR43095">
    <property type="entry name" value="SUGAR KINASE"/>
    <property type="match status" value="1"/>
</dbReference>
<dbReference type="Gene3D" id="3.30.420.40">
    <property type="match status" value="2"/>
</dbReference>
<dbReference type="PIRSF" id="PIRSF000538">
    <property type="entry name" value="GlpK"/>
    <property type="match status" value="1"/>
</dbReference>
<protein>
    <submittedName>
        <fullName evidence="7">Gluconokinase</fullName>
        <ecNumber evidence="7">2.7.1.12</ecNumber>
    </submittedName>
</protein>
<dbReference type="PROSITE" id="PS00933">
    <property type="entry name" value="FGGY_KINASES_1"/>
    <property type="match status" value="1"/>
</dbReference>
<evidence type="ECO:0000259" key="5">
    <source>
        <dbReference type="Pfam" id="PF00370"/>
    </source>
</evidence>
<evidence type="ECO:0000256" key="3">
    <source>
        <dbReference type="ARBA" id="ARBA00022777"/>
    </source>
</evidence>
<dbReference type="InterPro" id="IPR018483">
    <property type="entry name" value="Carb_kinase_FGGY_CS"/>
</dbReference>
<dbReference type="PROSITE" id="PS00445">
    <property type="entry name" value="FGGY_KINASES_2"/>
    <property type="match status" value="1"/>
</dbReference>
<name>A0ABW4X525_9BACT</name>
<feature type="domain" description="Carbohydrate kinase FGGY N-terminal" evidence="5">
    <location>
        <begin position="6"/>
        <end position="249"/>
    </location>
</feature>
<keyword evidence="3 4" id="KW-0418">Kinase</keyword>
<dbReference type="InterPro" id="IPR000577">
    <property type="entry name" value="Carb_kinase_FGGY"/>
</dbReference>
<evidence type="ECO:0000313" key="7">
    <source>
        <dbReference type="EMBL" id="MFD2069192.1"/>
    </source>
</evidence>
<keyword evidence="8" id="KW-1185">Reference proteome</keyword>
<evidence type="ECO:0000259" key="6">
    <source>
        <dbReference type="Pfam" id="PF02782"/>
    </source>
</evidence>
<evidence type="ECO:0000256" key="4">
    <source>
        <dbReference type="RuleBase" id="RU003733"/>
    </source>
</evidence>
<dbReference type="InterPro" id="IPR043129">
    <property type="entry name" value="ATPase_NBD"/>
</dbReference>
<dbReference type="SUPFAM" id="SSF53067">
    <property type="entry name" value="Actin-like ATPase domain"/>
    <property type="match status" value="2"/>
</dbReference>
<dbReference type="RefSeq" id="WP_229957295.1">
    <property type="nucleotide sequence ID" value="NZ_JAJJWI010000001.1"/>
</dbReference>
<keyword evidence="2 4" id="KW-0808">Transferase</keyword>
<proteinExistence type="inferred from homology"/>
<dbReference type="Pfam" id="PF00370">
    <property type="entry name" value="FGGY_N"/>
    <property type="match status" value="1"/>
</dbReference>
<comment type="similarity">
    <text evidence="1 4">Belongs to the FGGY kinase family.</text>
</comment>
<reference evidence="8" key="1">
    <citation type="journal article" date="2019" name="Int. J. Syst. Evol. Microbiol.">
        <title>The Global Catalogue of Microorganisms (GCM) 10K type strain sequencing project: providing services to taxonomists for standard genome sequencing and annotation.</title>
        <authorList>
            <consortium name="The Broad Institute Genomics Platform"/>
            <consortium name="The Broad Institute Genome Sequencing Center for Infectious Disease"/>
            <person name="Wu L."/>
            <person name="Ma J."/>
        </authorList>
    </citation>
    <scope>NUCLEOTIDE SEQUENCE [LARGE SCALE GENOMIC DNA]</scope>
    <source>
        <strain evidence="8">JCM 16545</strain>
    </source>
</reference>
<evidence type="ECO:0000256" key="2">
    <source>
        <dbReference type="ARBA" id="ARBA00022679"/>
    </source>
</evidence>
<dbReference type="Pfam" id="PF02782">
    <property type="entry name" value="FGGY_C"/>
    <property type="match status" value="1"/>
</dbReference>
<organism evidence="7 8">
    <name type="scientific">Pontibacter silvestris</name>
    <dbReference type="NCBI Taxonomy" id="2305183"/>
    <lineage>
        <taxon>Bacteria</taxon>
        <taxon>Pseudomonadati</taxon>
        <taxon>Bacteroidota</taxon>
        <taxon>Cytophagia</taxon>
        <taxon>Cytophagales</taxon>
        <taxon>Hymenobacteraceae</taxon>
        <taxon>Pontibacter</taxon>
    </lineage>
</organism>
<comment type="caution">
    <text evidence="7">The sequence shown here is derived from an EMBL/GenBank/DDBJ whole genome shotgun (WGS) entry which is preliminary data.</text>
</comment>
<sequence length="503" mass="55823">MKQQTLIGVDIGTTSTKTVAFDIEGKVLFHYAIEYPIISKEPDHAEQDPKVVLQAVLDGLKIVVEQLHNSGYHLQGVSFSSAMHSLIVVDEQDHLLTNCLIWADSRSKEYATELKNSAIGHTIYLQTGTPLHPMSPLPKICWLRDHEPEVYRKAAKFIGIKEYVFLRLFGEHKVDYSIASATGLFNIFDLDWHTEALKIAGINEEQLSKPVPSTYTFHDLRPRYATYLNISSATPFVIGASDGCLANLGSNAVRPGDAVVTIGTSGAVRMMADKPATDLQERIFSYILTPERFVLGGAVNNGGVVLRWFRDNFFELETVAAREQNFNSYTLLNKMASTVPAGADGLLFLPYLLGERAPIWDASARGCFFGVHFNHTRAHFARAVMEGVIFGVYSVGKALEQTIGTASAIYANGGFARSELWVQMLADVFNIQVHITETPEGSAFGAAVMGMYALNMIDNLEEVEKMVTITKTFVPDQLNHQRYMKNFALFEELYPKLKGSFGK</sequence>
<dbReference type="InterPro" id="IPR050406">
    <property type="entry name" value="FGGY_Carb_Kinase"/>
</dbReference>
<feature type="domain" description="Carbohydrate kinase FGGY C-terminal" evidence="6">
    <location>
        <begin position="259"/>
        <end position="454"/>
    </location>
</feature>
<evidence type="ECO:0000313" key="8">
    <source>
        <dbReference type="Proteomes" id="UP001597369"/>
    </source>
</evidence>
<dbReference type="GO" id="GO:0046316">
    <property type="term" value="F:gluconokinase activity"/>
    <property type="evidence" value="ECO:0007669"/>
    <property type="project" value="UniProtKB-EC"/>
</dbReference>
<accession>A0ABW4X525</accession>
<dbReference type="EC" id="2.7.1.12" evidence="7"/>
<gene>
    <name evidence="7" type="ORF">ACFSKU_20075</name>
</gene>
<dbReference type="Proteomes" id="UP001597369">
    <property type="component" value="Unassembled WGS sequence"/>
</dbReference>
<dbReference type="CDD" id="cd07770">
    <property type="entry name" value="ASKHA_NBD_FGGY_GntK"/>
    <property type="match status" value="1"/>
</dbReference>
<dbReference type="InterPro" id="IPR018485">
    <property type="entry name" value="FGGY_C"/>
</dbReference>